<accession>A0A9P6J6X8</accession>
<dbReference type="Proteomes" id="UP000738359">
    <property type="component" value="Unassembled WGS sequence"/>
</dbReference>
<name>A0A9P6J6X8_MORAP</name>
<evidence type="ECO:0000313" key="1">
    <source>
        <dbReference type="EMBL" id="KAF9963964.1"/>
    </source>
</evidence>
<reference evidence="1" key="1">
    <citation type="journal article" date="2020" name="Fungal Divers.">
        <title>Resolving the Mortierellaceae phylogeny through synthesis of multi-gene phylogenetics and phylogenomics.</title>
        <authorList>
            <person name="Vandepol N."/>
            <person name="Liber J."/>
            <person name="Desiro A."/>
            <person name="Na H."/>
            <person name="Kennedy M."/>
            <person name="Barry K."/>
            <person name="Grigoriev I.V."/>
            <person name="Miller A.N."/>
            <person name="O'Donnell K."/>
            <person name="Stajich J.E."/>
            <person name="Bonito G."/>
        </authorList>
    </citation>
    <scope>NUCLEOTIDE SEQUENCE</scope>
    <source>
        <strain evidence="1">CK1249</strain>
    </source>
</reference>
<evidence type="ECO:0000313" key="2">
    <source>
        <dbReference type="Proteomes" id="UP000738359"/>
    </source>
</evidence>
<protein>
    <submittedName>
        <fullName evidence="1">Uncharacterized protein</fullName>
    </submittedName>
</protein>
<comment type="caution">
    <text evidence="1">The sequence shown here is derived from an EMBL/GenBank/DDBJ whole genome shotgun (WGS) entry which is preliminary data.</text>
</comment>
<sequence length="126" mass="14607">MTVSSTILEDFKELTSRLATSYLTVVSQEDIELARRIRKEYEDRNLFDEILSSTPMSECIRMDTLLDGLRTKAMPRKLVTDAIAVNSFILLMFISDDADLRRSAYQYLHDLRCLDMVSLFGRRSDQ</sequence>
<dbReference type="EMBL" id="JAAAHY010000422">
    <property type="protein sequence ID" value="KAF9963964.1"/>
    <property type="molecule type" value="Genomic_DNA"/>
</dbReference>
<keyword evidence="2" id="KW-1185">Reference proteome</keyword>
<dbReference type="AlphaFoldDB" id="A0A9P6J6X8"/>
<proteinExistence type="predicted"/>
<organism evidence="1 2">
    <name type="scientific">Mortierella alpina</name>
    <name type="common">Oleaginous fungus</name>
    <name type="synonym">Mortierella renispora</name>
    <dbReference type="NCBI Taxonomy" id="64518"/>
    <lineage>
        <taxon>Eukaryota</taxon>
        <taxon>Fungi</taxon>
        <taxon>Fungi incertae sedis</taxon>
        <taxon>Mucoromycota</taxon>
        <taxon>Mortierellomycotina</taxon>
        <taxon>Mortierellomycetes</taxon>
        <taxon>Mortierellales</taxon>
        <taxon>Mortierellaceae</taxon>
        <taxon>Mortierella</taxon>
    </lineage>
</organism>
<gene>
    <name evidence="1" type="ORF">BGZ70_007077</name>
</gene>
<dbReference type="OrthoDB" id="2351245at2759"/>